<evidence type="ECO:0000313" key="3">
    <source>
        <dbReference type="EMBL" id="MBC8589189.1"/>
    </source>
</evidence>
<dbReference type="Gene3D" id="2.20.230.10">
    <property type="entry name" value="Resuscitation-promoting factor rpfb"/>
    <property type="match status" value="1"/>
</dbReference>
<dbReference type="PANTHER" id="PTHR35788:SF1">
    <property type="entry name" value="EXPORTED PROTEIN"/>
    <property type="match status" value="1"/>
</dbReference>
<feature type="domain" description="G5" evidence="2">
    <location>
        <begin position="364"/>
        <end position="444"/>
    </location>
</feature>
<dbReference type="AlphaFoldDB" id="A0A926EZD3"/>
<dbReference type="SMART" id="SM01208">
    <property type="entry name" value="G5"/>
    <property type="match status" value="1"/>
</dbReference>
<dbReference type="PROSITE" id="PS51109">
    <property type="entry name" value="G5"/>
    <property type="match status" value="1"/>
</dbReference>
<dbReference type="PANTHER" id="PTHR35788">
    <property type="entry name" value="EXPORTED PROTEIN-RELATED"/>
    <property type="match status" value="1"/>
</dbReference>
<dbReference type="EMBL" id="JACRTG010000031">
    <property type="protein sequence ID" value="MBC8589189.1"/>
    <property type="molecule type" value="Genomic_DNA"/>
</dbReference>
<dbReference type="InterPro" id="IPR011098">
    <property type="entry name" value="G5_dom"/>
</dbReference>
<evidence type="ECO:0000259" key="2">
    <source>
        <dbReference type="PROSITE" id="PS51109"/>
    </source>
</evidence>
<dbReference type="InterPro" id="IPR022029">
    <property type="entry name" value="YoaR-like_PG-bd"/>
</dbReference>
<keyword evidence="1" id="KW-0732">Signal</keyword>
<accession>A0A926EZD3</accession>
<name>A0A926EZD3_9FIRM</name>
<evidence type="ECO:0000313" key="4">
    <source>
        <dbReference type="Proteomes" id="UP000601171"/>
    </source>
</evidence>
<dbReference type="Pfam" id="PF07501">
    <property type="entry name" value="G5"/>
    <property type="match status" value="1"/>
</dbReference>
<dbReference type="Pfam" id="PF04294">
    <property type="entry name" value="VanW"/>
    <property type="match status" value="1"/>
</dbReference>
<dbReference type="InterPro" id="IPR052913">
    <property type="entry name" value="Glycopeptide_resist_protein"/>
</dbReference>
<dbReference type="Proteomes" id="UP000601171">
    <property type="component" value="Unassembled WGS sequence"/>
</dbReference>
<keyword evidence="4" id="KW-1185">Reference proteome</keyword>
<dbReference type="Pfam" id="PF12229">
    <property type="entry name" value="PG_binding_4"/>
    <property type="match status" value="1"/>
</dbReference>
<proteinExistence type="predicted"/>
<dbReference type="RefSeq" id="WP_316699693.1">
    <property type="nucleotide sequence ID" value="NZ_JACRTG010000031.1"/>
</dbReference>
<comment type="caution">
    <text evidence="3">The sequence shown here is derived from an EMBL/GenBank/DDBJ whole genome shotgun (WGS) entry which is preliminary data.</text>
</comment>
<reference evidence="3" key="1">
    <citation type="submission" date="2020-08" db="EMBL/GenBank/DDBJ databases">
        <title>Genome public.</title>
        <authorList>
            <person name="Liu C."/>
            <person name="Sun Q."/>
        </authorList>
    </citation>
    <scope>NUCLEOTIDE SEQUENCE</scope>
    <source>
        <strain evidence="3">BX21</strain>
    </source>
</reference>
<protein>
    <submittedName>
        <fullName evidence="3">VanW family protein</fullName>
    </submittedName>
</protein>
<evidence type="ECO:0000256" key="1">
    <source>
        <dbReference type="ARBA" id="ARBA00022729"/>
    </source>
</evidence>
<organism evidence="3 4">
    <name type="scientific">Paratissierella segnis</name>
    <dbReference type="NCBI Taxonomy" id="2763679"/>
    <lineage>
        <taxon>Bacteria</taxon>
        <taxon>Bacillati</taxon>
        <taxon>Bacillota</taxon>
        <taxon>Tissierellia</taxon>
        <taxon>Tissierellales</taxon>
        <taxon>Tissierellaceae</taxon>
        <taxon>Paratissierella</taxon>
    </lineage>
</organism>
<sequence>MKKALFIIIPLIILIGGFLGGGYYIYKNEINTNAIYDGITIDGYDVSNKTKSEAYVFIRDQKEDDDKGKFMKLYFEDKSYDISLKDLGYSYDFEKAVNEAYEIGREGNLFKRYKEIRNVRKNNININLEPSYDNDLVLKTVDIIALDLNQDGKDAVLNFSNGKFSISEDKDGRKVDKEQLEKLIADNIYELEDINIPIEITKPKITKAMLGRVNGVIGEFSTSFKGSSGGRIHNIKLSAQSLNNLLIMPGQEISYNKTTGPRQAQSGYKEAPVILNGELTPGMGGGVCQTSTTLYNALLLADLTIVERHPHSIAAAYVPRGQDGAVASGYLDLRFKNDFDFPVYISTKSVGDRVYIYIYGDTKVKDYTVKIEPELVETIPYETKEVFDPNAEPGSRILVQEGRNGYKVRTFKSIIKDGKVIDRKQITFDYYREKDFIYNVGPKPTFNEQPVEEDIEDVVDILLP</sequence>
<dbReference type="InterPro" id="IPR007391">
    <property type="entry name" value="Vancomycin_resist_VanW"/>
</dbReference>
<gene>
    <name evidence="3" type="ORF">H8707_13290</name>
</gene>